<reference evidence="1" key="2">
    <citation type="submission" date="2013-03" db="EMBL/GenBank/DDBJ databases">
        <title>Molecular detection of Capillaridae nematodes by sequencing of cytochrome c oxidase 1 gene fragment.</title>
        <authorList>
            <person name="Petrigh R.S."/>
            <person name="Lanfranchi A.L."/>
            <person name="Fugassa M.H."/>
        </authorList>
    </citation>
    <scope>NUCLEOTIDE SEQUENCE</scope>
</reference>
<feature type="non-terminal residue" evidence="1">
    <location>
        <position position="1"/>
    </location>
</feature>
<protein>
    <submittedName>
        <fullName evidence="1">Cytochrome oxidase subunit 1</fullName>
    </submittedName>
</protein>
<accession>M1ZJN9</accession>
<name>M1ZJN9_9BILA</name>
<organism evidence="1">
    <name type="scientific">Capillaria navoneae</name>
    <dbReference type="NCBI Taxonomy" id="1295608"/>
    <lineage>
        <taxon>Eukaryota</taxon>
        <taxon>Metazoa</taxon>
        <taxon>Ecdysozoa</taxon>
        <taxon>Nematoda</taxon>
        <taxon>Enoplea</taxon>
        <taxon>Dorylaimia</taxon>
        <taxon>Trichinellida</taxon>
        <taxon>Capillariidae</taxon>
        <taxon>Capillaria</taxon>
    </lineage>
</organism>
<reference evidence="1" key="1">
    <citation type="submission" date="2013-02" db="EMBL/GenBank/DDBJ databases">
        <authorList>
            <person name="Petrigh R."/>
        </authorList>
    </citation>
    <scope>NUCLEOTIDE SEQUENCE</scope>
</reference>
<sequence length="60" mass="7102">KCCTDMQWNVQAFAMAVILGTKFKKCYFYKPPENDRLIYSPPIAMNIYKNMFAIKKKVIF</sequence>
<dbReference type="EMBL" id="HF678546">
    <property type="protein sequence ID" value="CCT61388.1"/>
    <property type="molecule type" value="Genomic_DNA"/>
</dbReference>
<dbReference type="AlphaFoldDB" id="M1ZJN9"/>
<keyword evidence="1" id="KW-0496">Mitochondrion</keyword>
<feature type="non-terminal residue" evidence="1">
    <location>
        <position position="60"/>
    </location>
</feature>
<proteinExistence type="predicted"/>
<gene>
    <name evidence="1" type="primary">COI</name>
</gene>
<geneLocation type="mitochondrion" evidence="1"/>
<evidence type="ECO:0000313" key="1">
    <source>
        <dbReference type="EMBL" id="CCT61388.1"/>
    </source>
</evidence>